<proteinExistence type="predicted"/>
<comment type="caution">
    <text evidence="1">The sequence shown here is derived from an EMBL/GenBank/DDBJ whole genome shotgun (WGS) entry which is preliminary data.</text>
</comment>
<dbReference type="Proteomes" id="UP000004348">
    <property type="component" value="Chromosome"/>
</dbReference>
<dbReference type="HOGENOM" id="CLU_153630_0_0_2"/>
<name>F3KLQ1_9ARCH</name>
<evidence type="ECO:0000313" key="1">
    <source>
        <dbReference type="EMBL" id="EGG41635.1"/>
    </source>
</evidence>
<dbReference type="AlphaFoldDB" id="F3KLQ1"/>
<sequence length="133" mass="14917">MDLAFMPKDEIAVPKELREFMLTGAEETTLGQKNGAKKQFRYGNLHIREYDDKFLVHTDKVDPRKDPIGHLVYDAPEVLVGLTCLILGGSKISKIFQNYGKSNKSTMATTVLSSIVAGYVGYVTTKKIKKYLE</sequence>
<dbReference type="STRING" id="886738.Nlim_1434"/>
<dbReference type="EMBL" id="AEGP01000050">
    <property type="protein sequence ID" value="EGG41635.1"/>
    <property type="molecule type" value="Genomic_DNA"/>
</dbReference>
<organism evidence="1">
    <name type="scientific">Candidatus Nitrosarchaeum limnium SFB1</name>
    <dbReference type="NCBI Taxonomy" id="886738"/>
    <lineage>
        <taxon>Archaea</taxon>
        <taxon>Nitrososphaerota</taxon>
        <taxon>Nitrososphaeria</taxon>
        <taxon>Nitrosopumilales</taxon>
        <taxon>Nitrosopumilaceae</taxon>
        <taxon>Nitrosarchaeum</taxon>
    </lineage>
</organism>
<reference evidence="1" key="1">
    <citation type="journal article" date="2011" name="PLoS ONE">
        <title>Genome of a low-salinity ammonia-oxidizing archaeon determined by single-cell and metagenomic analysis.</title>
        <authorList>
            <person name="Blainey P.C."/>
            <person name="Mosier A.C."/>
            <person name="Potanina A."/>
            <person name="Francis C.A."/>
            <person name="Quake S.R."/>
        </authorList>
    </citation>
    <scope>NUCLEOTIDE SEQUENCE [LARGE SCALE GENOMIC DNA]</scope>
    <source>
        <strain evidence="1">SFB1</strain>
    </source>
</reference>
<accession>F3KLQ1</accession>
<dbReference type="PATRIC" id="fig|886738.10.peg.1568"/>
<protein>
    <submittedName>
        <fullName evidence="1">Uncharacterized protein</fullName>
    </submittedName>
</protein>
<gene>
    <name evidence="1" type="ORF">Nlim_1434</name>
</gene>